<evidence type="ECO:0000256" key="8">
    <source>
        <dbReference type="ARBA" id="ARBA00023284"/>
    </source>
</evidence>
<dbReference type="InterPro" id="IPR000866">
    <property type="entry name" value="AhpC/TSA"/>
</dbReference>
<dbReference type="InterPro" id="IPR013766">
    <property type="entry name" value="Thioredoxin_domain"/>
</dbReference>
<dbReference type="GO" id="GO:0008379">
    <property type="term" value="F:thioredoxin peroxidase activity"/>
    <property type="evidence" value="ECO:0007669"/>
    <property type="project" value="TreeGrafter"/>
</dbReference>
<evidence type="ECO:0000256" key="6">
    <source>
        <dbReference type="ARBA" id="ARBA00023002"/>
    </source>
</evidence>
<evidence type="ECO:0000256" key="12">
    <source>
        <dbReference type="ARBA" id="ARBA00049091"/>
    </source>
</evidence>
<dbReference type="PANTHER" id="PTHR42801">
    <property type="entry name" value="THIOREDOXIN-DEPENDENT PEROXIDE REDUCTASE"/>
    <property type="match status" value="1"/>
</dbReference>
<dbReference type="EC" id="1.11.1.24" evidence="3"/>
<keyword evidence="5" id="KW-0049">Antioxidant</keyword>
<keyword evidence="6" id="KW-0560">Oxidoreductase</keyword>
<evidence type="ECO:0000256" key="7">
    <source>
        <dbReference type="ARBA" id="ARBA00023157"/>
    </source>
</evidence>
<evidence type="ECO:0000313" key="15">
    <source>
        <dbReference type="Proteomes" id="UP001238163"/>
    </source>
</evidence>
<evidence type="ECO:0000256" key="9">
    <source>
        <dbReference type="ARBA" id="ARBA00032824"/>
    </source>
</evidence>
<comment type="subunit">
    <text evidence="2">Monomer.</text>
</comment>
<evidence type="ECO:0000313" key="14">
    <source>
        <dbReference type="EMBL" id="MDQ0291767.1"/>
    </source>
</evidence>
<dbReference type="PANTHER" id="PTHR42801:SF4">
    <property type="entry name" value="AHPC_TSA FAMILY PROTEIN"/>
    <property type="match status" value="1"/>
</dbReference>
<dbReference type="AlphaFoldDB" id="A0AAE3VJJ1"/>
<dbReference type="NCBIfam" id="NF006960">
    <property type="entry name" value="PRK09437.1"/>
    <property type="match status" value="1"/>
</dbReference>
<comment type="catalytic activity">
    <reaction evidence="12">
        <text>a hydroperoxide + [thioredoxin]-dithiol = an alcohol + [thioredoxin]-disulfide + H2O</text>
        <dbReference type="Rhea" id="RHEA:62620"/>
        <dbReference type="Rhea" id="RHEA-COMP:10698"/>
        <dbReference type="Rhea" id="RHEA-COMP:10700"/>
        <dbReference type="ChEBI" id="CHEBI:15377"/>
        <dbReference type="ChEBI" id="CHEBI:29950"/>
        <dbReference type="ChEBI" id="CHEBI:30879"/>
        <dbReference type="ChEBI" id="CHEBI:35924"/>
        <dbReference type="ChEBI" id="CHEBI:50058"/>
        <dbReference type="EC" id="1.11.1.24"/>
    </reaction>
</comment>
<organism evidence="14 15">
    <name type="scientific">Oligosphaera ethanolica</name>
    <dbReference type="NCBI Taxonomy" id="760260"/>
    <lineage>
        <taxon>Bacteria</taxon>
        <taxon>Pseudomonadati</taxon>
        <taxon>Lentisphaerota</taxon>
        <taxon>Oligosphaeria</taxon>
        <taxon>Oligosphaerales</taxon>
        <taxon>Oligosphaeraceae</taxon>
        <taxon>Oligosphaera</taxon>
    </lineage>
</organism>
<dbReference type="InterPro" id="IPR050924">
    <property type="entry name" value="Peroxiredoxin_BCP/PrxQ"/>
</dbReference>
<dbReference type="FunFam" id="3.40.30.10:FF:000007">
    <property type="entry name" value="Thioredoxin-dependent thiol peroxidase"/>
    <property type="match status" value="1"/>
</dbReference>
<dbReference type="SUPFAM" id="SSF52833">
    <property type="entry name" value="Thioredoxin-like"/>
    <property type="match status" value="1"/>
</dbReference>
<sequence length="153" mass="16725">MQLQKGSLAPLFTLKDHDGKAVSLQDFKGRKVLVYFYPKADTPGCTKQACALRDAWQQLKDAGVTVLGISPDTVAQQKKFADKFGLNFALLADEDHATAEAYDVWVEKSMYGKTYFGVLRSSFLIGEDGKVIEAWYKISPEDTAPKALAAAGA</sequence>
<gene>
    <name evidence="14" type="ORF">J3R75_003874</name>
</gene>
<dbReference type="EMBL" id="JAUSVL010000001">
    <property type="protein sequence ID" value="MDQ0291767.1"/>
    <property type="molecule type" value="Genomic_DNA"/>
</dbReference>
<comment type="similarity">
    <text evidence="10">Belongs to the peroxiredoxin family. BCP/PrxQ subfamily.</text>
</comment>
<evidence type="ECO:0000256" key="10">
    <source>
        <dbReference type="ARBA" id="ARBA00038489"/>
    </source>
</evidence>
<evidence type="ECO:0000256" key="1">
    <source>
        <dbReference type="ARBA" id="ARBA00003330"/>
    </source>
</evidence>
<dbReference type="Proteomes" id="UP001238163">
    <property type="component" value="Unassembled WGS sequence"/>
</dbReference>
<evidence type="ECO:0000256" key="4">
    <source>
        <dbReference type="ARBA" id="ARBA00022559"/>
    </source>
</evidence>
<dbReference type="Gene3D" id="3.40.30.10">
    <property type="entry name" value="Glutaredoxin"/>
    <property type="match status" value="1"/>
</dbReference>
<reference evidence="14" key="1">
    <citation type="submission" date="2023-07" db="EMBL/GenBank/DDBJ databases">
        <title>Genomic Encyclopedia of Type Strains, Phase IV (KMG-IV): sequencing the most valuable type-strain genomes for metagenomic binning, comparative biology and taxonomic classification.</title>
        <authorList>
            <person name="Goeker M."/>
        </authorList>
    </citation>
    <scope>NUCLEOTIDE SEQUENCE</scope>
    <source>
        <strain evidence="14">DSM 24202</strain>
    </source>
</reference>
<evidence type="ECO:0000256" key="3">
    <source>
        <dbReference type="ARBA" id="ARBA00013017"/>
    </source>
</evidence>
<evidence type="ECO:0000256" key="5">
    <source>
        <dbReference type="ARBA" id="ARBA00022862"/>
    </source>
</evidence>
<feature type="domain" description="Thioredoxin" evidence="13">
    <location>
        <begin position="3"/>
        <end position="153"/>
    </location>
</feature>
<comment type="function">
    <text evidence="1">Thiol-specific peroxidase that catalyzes the reduction of hydrogen peroxide and organic hydroperoxides to water and alcohols, respectively. Plays a role in cell protection against oxidative stress by detoxifying peroxides and as sensor of hydrogen peroxide-mediated signaling events.</text>
</comment>
<dbReference type="GO" id="GO:0005737">
    <property type="term" value="C:cytoplasm"/>
    <property type="evidence" value="ECO:0007669"/>
    <property type="project" value="TreeGrafter"/>
</dbReference>
<accession>A0AAE3VJJ1</accession>
<dbReference type="PROSITE" id="PS51352">
    <property type="entry name" value="THIOREDOXIN_2"/>
    <property type="match status" value="1"/>
</dbReference>
<name>A0AAE3VJJ1_9BACT</name>
<dbReference type="GO" id="GO:0045454">
    <property type="term" value="P:cell redox homeostasis"/>
    <property type="evidence" value="ECO:0007669"/>
    <property type="project" value="TreeGrafter"/>
</dbReference>
<evidence type="ECO:0000256" key="2">
    <source>
        <dbReference type="ARBA" id="ARBA00011245"/>
    </source>
</evidence>
<dbReference type="GO" id="GO:0034599">
    <property type="term" value="P:cellular response to oxidative stress"/>
    <property type="evidence" value="ECO:0007669"/>
    <property type="project" value="TreeGrafter"/>
</dbReference>
<dbReference type="Pfam" id="PF00578">
    <property type="entry name" value="AhpC-TSA"/>
    <property type="match status" value="1"/>
</dbReference>
<keyword evidence="7" id="KW-1015">Disulfide bond</keyword>
<dbReference type="RefSeq" id="WP_307265039.1">
    <property type="nucleotide sequence ID" value="NZ_JAUSVL010000001.1"/>
</dbReference>
<keyword evidence="15" id="KW-1185">Reference proteome</keyword>
<evidence type="ECO:0000259" key="13">
    <source>
        <dbReference type="PROSITE" id="PS51352"/>
    </source>
</evidence>
<dbReference type="InterPro" id="IPR036249">
    <property type="entry name" value="Thioredoxin-like_sf"/>
</dbReference>
<protein>
    <recommendedName>
        <fullName evidence="3">thioredoxin-dependent peroxiredoxin</fullName>
        <ecNumber evidence="3">1.11.1.24</ecNumber>
    </recommendedName>
    <alternativeName>
        <fullName evidence="9">Thioredoxin peroxidase</fullName>
    </alternativeName>
    <alternativeName>
        <fullName evidence="11">Thioredoxin-dependent peroxiredoxin Bcp</fullName>
    </alternativeName>
</protein>
<proteinExistence type="inferred from homology"/>
<evidence type="ECO:0000256" key="11">
    <source>
        <dbReference type="ARBA" id="ARBA00042639"/>
    </source>
</evidence>
<keyword evidence="8" id="KW-0676">Redox-active center</keyword>
<comment type="caution">
    <text evidence="14">The sequence shown here is derived from an EMBL/GenBank/DDBJ whole genome shotgun (WGS) entry which is preliminary data.</text>
</comment>
<keyword evidence="4" id="KW-0575">Peroxidase</keyword>
<dbReference type="CDD" id="cd03017">
    <property type="entry name" value="PRX_BCP"/>
    <property type="match status" value="1"/>
</dbReference>